<dbReference type="RefSeq" id="WP_129725341.1">
    <property type="nucleotide sequence ID" value="NZ_LR215036.1"/>
</dbReference>
<proteinExistence type="inferred from homology"/>
<dbReference type="GO" id="GO:0120159">
    <property type="term" value="F:rRNA pseudouridine synthase activity"/>
    <property type="evidence" value="ECO:0007669"/>
    <property type="project" value="UniProtKB-ARBA"/>
</dbReference>
<evidence type="ECO:0000256" key="3">
    <source>
        <dbReference type="ARBA" id="ARBA00023235"/>
    </source>
</evidence>
<keyword evidence="9" id="KW-1185">Reference proteome</keyword>
<comment type="catalytic activity">
    <reaction evidence="1 6">
        <text>a uridine in RNA = a pseudouridine in RNA</text>
        <dbReference type="Rhea" id="RHEA:48348"/>
        <dbReference type="Rhea" id="RHEA-COMP:12068"/>
        <dbReference type="Rhea" id="RHEA-COMP:12069"/>
        <dbReference type="ChEBI" id="CHEBI:65314"/>
        <dbReference type="ChEBI" id="CHEBI:65315"/>
    </reaction>
</comment>
<dbReference type="Proteomes" id="UP000290985">
    <property type="component" value="Chromosome"/>
</dbReference>
<dbReference type="PANTHER" id="PTHR21600:SF44">
    <property type="entry name" value="RIBOSOMAL LARGE SUBUNIT PSEUDOURIDINE SYNTHASE D"/>
    <property type="match status" value="1"/>
</dbReference>
<organism evidence="8 9">
    <name type="scientific">Mycoplasmopsis citelli</name>
    <dbReference type="NCBI Taxonomy" id="171281"/>
    <lineage>
        <taxon>Bacteria</taxon>
        <taxon>Bacillati</taxon>
        <taxon>Mycoplasmatota</taxon>
        <taxon>Mycoplasmoidales</taxon>
        <taxon>Metamycoplasmataceae</taxon>
        <taxon>Mycoplasmopsis</taxon>
    </lineage>
</organism>
<dbReference type="Pfam" id="PF00849">
    <property type="entry name" value="PseudoU_synth_2"/>
    <property type="match status" value="1"/>
</dbReference>
<accession>A0A449B1P9</accession>
<dbReference type="CDD" id="cd02869">
    <property type="entry name" value="PseudoU_synth_RluA_like"/>
    <property type="match status" value="1"/>
</dbReference>
<dbReference type="InterPro" id="IPR036986">
    <property type="entry name" value="S4_RNA-bd_sf"/>
</dbReference>
<dbReference type="InterPro" id="IPR050188">
    <property type="entry name" value="RluA_PseudoU_synthase"/>
</dbReference>
<dbReference type="PROSITE" id="PS50889">
    <property type="entry name" value="S4"/>
    <property type="match status" value="1"/>
</dbReference>
<evidence type="ECO:0000256" key="6">
    <source>
        <dbReference type="RuleBase" id="RU362028"/>
    </source>
</evidence>
<dbReference type="PROSITE" id="PS01129">
    <property type="entry name" value="PSI_RLU"/>
    <property type="match status" value="1"/>
</dbReference>
<dbReference type="SUPFAM" id="SSF55120">
    <property type="entry name" value="Pseudouridine synthase"/>
    <property type="match status" value="1"/>
</dbReference>
<comment type="function">
    <text evidence="6">Responsible for synthesis of pseudouridine from uracil.</text>
</comment>
<dbReference type="EC" id="5.4.99.-" evidence="6"/>
<evidence type="ECO:0000256" key="2">
    <source>
        <dbReference type="ARBA" id="ARBA00010876"/>
    </source>
</evidence>
<dbReference type="PANTHER" id="PTHR21600">
    <property type="entry name" value="MITOCHONDRIAL RNA PSEUDOURIDINE SYNTHASE"/>
    <property type="match status" value="1"/>
</dbReference>
<dbReference type="Gene3D" id="3.10.290.10">
    <property type="entry name" value="RNA-binding S4 domain"/>
    <property type="match status" value="1"/>
</dbReference>
<dbReference type="SMART" id="SM00363">
    <property type="entry name" value="S4"/>
    <property type="match status" value="1"/>
</dbReference>
<dbReference type="CDD" id="cd00165">
    <property type="entry name" value="S4"/>
    <property type="match status" value="1"/>
</dbReference>
<keyword evidence="5" id="KW-0694">RNA-binding</keyword>
<reference evidence="8 9" key="1">
    <citation type="submission" date="2019-01" db="EMBL/GenBank/DDBJ databases">
        <authorList>
            <consortium name="Pathogen Informatics"/>
        </authorList>
    </citation>
    <scope>NUCLEOTIDE SEQUENCE [LARGE SCALE GENOMIC DNA]</scope>
    <source>
        <strain evidence="8 9">NCTC10181</strain>
    </source>
</reference>
<feature type="active site" evidence="4">
    <location>
        <position position="134"/>
    </location>
</feature>
<evidence type="ECO:0000313" key="8">
    <source>
        <dbReference type="EMBL" id="VEU74522.1"/>
    </source>
</evidence>
<sequence length="303" mass="35002">MIALKVQYKERIDKYISDHSDISRNDIKALIEQRAVYVNGNNVIKPKYIVREGQDIKIVKLLDKEIHLEPQKMDIDIVYEDEHLFVINKPSGLIVHPAPGHVNQTLVNGLLYHFKNNLSNENGLLRPGIVHRIDKDTSGLLIIAKNNHIHKLLSDHFKNHDISREYVAIVDGILEDKRLKLDLPIGRNVKNRQIMAVTNQNSKNAITHVETLTSFYIDNFPKTLVKCKLETGRTHQIRVHLSYIKNPVYGDPIYGKKVDDFNQRLHAYKLSFTHPITSEQIVLYAKPPKEFDVADFDFMQLFS</sequence>
<dbReference type="InterPro" id="IPR020103">
    <property type="entry name" value="PsdUridine_synth_cat_dom_sf"/>
</dbReference>
<dbReference type="InterPro" id="IPR002942">
    <property type="entry name" value="S4_RNA-bd"/>
</dbReference>
<dbReference type="KEGG" id="mcit:NCTC10181_00371"/>
<evidence type="ECO:0000256" key="4">
    <source>
        <dbReference type="PIRSR" id="PIRSR606225-1"/>
    </source>
</evidence>
<dbReference type="Gene3D" id="3.30.2350.10">
    <property type="entry name" value="Pseudouridine synthase"/>
    <property type="match status" value="1"/>
</dbReference>
<evidence type="ECO:0000256" key="1">
    <source>
        <dbReference type="ARBA" id="ARBA00000073"/>
    </source>
</evidence>
<dbReference type="GO" id="GO:0003723">
    <property type="term" value="F:RNA binding"/>
    <property type="evidence" value="ECO:0007669"/>
    <property type="project" value="UniProtKB-KW"/>
</dbReference>
<keyword evidence="3 6" id="KW-0413">Isomerase</keyword>
<dbReference type="InterPro" id="IPR006145">
    <property type="entry name" value="PsdUridine_synth_RsuA/RluA"/>
</dbReference>
<dbReference type="Pfam" id="PF01479">
    <property type="entry name" value="S4"/>
    <property type="match status" value="1"/>
</dbReference>
<dbReference type="GO" id="GO:0000455">
    <property type="term" value="P:enzyme-directed rRNA pseudouridine synthesis"/>
    <property type="evidence" value="ECO:0007669"/>
    <property type="project" value="UniProtKB-ARBA"/>
</dbReference>
<gene>
    <name evidence="8" type="primary">rluD</name>
    <name evidence="8" type="ORF">NCTC10181_00371</name>
</gene>
<dbReference type="NCBIfam" id="TIGR00005">
    <property type="entry name" value="rluA_subfam"/>
    <property type="match status" value="1"/>
</dbReference>
<comment type="similarity">
    <text evidence="2 6">Belongs to the pseudouridine synthase RluA family.</text>
</comment>
<protein>
    <recommendedName>
        <fullName evidence="6">Pseudouridine synthase</fullName>
        <ecNumber evidence="6">5.4.99.-</ecNumber>
    </recommendedName>
</protein>
<evidence type="ECO:0000259" key="7">
    <source>
        <dbReference type="SMART" id="SM00363"/>
    </source>
</evidence>
<dbReference type="InterPro" id="IPR006225">
    <property type="entry name" value="PsdUridine_synth_RluC/D"/>
</dbReference>
<dbReference type="EMBL" id="LR215036">
    <property type="protein sequence ID" value="VEU74522.1"/>
    <property type="molecule type" value="Genomic_DNA"/>
</dbReference>
<dbReference type="InterPro" id="IPR006224">
    <property type="entry name" value="PsdUridine_synth_RluA-like_CS"/>
</dbReference>
<dbReference type="SUPFAM" id="SSF55174">
    <property type="entry name" value="Alpha-L RNA-binding motif"/>
    <property type="match status" value="1"/>
</dbReference>
<feature type="domain" description="RNA-binding S4" evidence="7">
    <location>
        <begin position="10"/>
        <end position="67"/>
    </location>
</feature>
<evidence type="ECO:0000256" key="5">
    <source>
        <dbReference type="PROSITE-ProRule" id="PRU00182"/>
    </source>
</evidence>
<name>A0A449B1P9_9BACT</name>
<dbReference type="OrthoDB" id="9807829at2"/>
<evidence type="ECO:0000313" key="9">
    <source>
        <dbReference type="Proteomes" id="UP000290985"/>
    </source>
</evidence>
<dbReference type="AlphaFoldDB" id="A0A449B1P9"/>